<sequence>MTTASIDIQADIVRILASKDDALATFPVPSKSTAAGTTTTVKDRRLGLGTGTTGKYNRRILKMAEDVAGAFTVAATVDGAHNATVTTLAVSDATSILAGYVIVLDSSEKVLVTAVSSNNLTVVRGYWG</sequence>
<comment type="caution">
    <text evidence="1">The sequence shown here is derived from an EMBL/GenBank/DDBJ whole genome shotgun (WGS) entry which is preliminary data.</text>
</comment>
<gene>
    <name evidence="1" type="ORF">LCGC14_2103600</name>
</gene>
<feature type="non-terminal residue" evidence="1">
    <location>
        <position position="128"/>
    </location>
</feature>
<protein>
    <submittedName>
        <fullName evidence="1">Uncharacterized protein</fullName>
    </submittedName>
</protein>
<reference evidence="1" key="1">
    <citation type="journal article" date="2015" name="Nature">
        <title>Complex archaea that bridge the gap between prokaryotes and eukaryotes.</title>
        <authorList>
            <person name="Spang A."/>
            <person name="Saw J.H."/>
            <person name="Jorgensen S.L."/>
            <person name="Zaremba-Niedzwiedzka K."/>
            <person name="Martijn J."/>
            <person name="Lind A.E."/>
            <person name="van Eijk R."/>
            <person name="Schleper C."/>
            <person name="Guy L."/>
            <person name="Ettema T.J."/>
        </authorList>
    </citation>
    <scope>NUCLEOTIDE SEQUENCE</scope>
</reference>
<dbReference type="EMBL" id="LAZR01025859">
    <property type="protein sequence ID" value="KKL70572.1"/>
    <property type="molecule type" value="Genomic_DNA"/>
</dbReference>
<name>A0A0F9H5L4_9ZZZZ</name>
<proteinExistence type="predicted"/>
<dbReference type="AlphaFoldDB" id="A0A0F9H5L4"/>
<accession>A0A0F9H5L4</accession>
<organism evidence="1">
    <name type="scientific">marine sediment metagenome</name>
    <dbReference type="NCBI Taxonomy" id="412755"/>
    <lineage>
        <taxon>unclassified sequences</taxon>
        <taxon>metagenomes</taxon>
        <taxon>ecological metagenomes</taxon>
    </lineage>
</organism>
<evidence type="ECO:0000313" key="1">
    <source>
        <dbReference type="EMBL" id="KKL70572.1"/>
    </source>
</evidence>